<evidence type="ECO:0000313" key="5">
    <source>
        <dbReference type="EMBL" id="GAA4205239.1"/>
    </source>
</evidence>
<dbReference type="PRINTS" id="PR00032">
    <property type="entry name" value="HTHARAC"/>
</dbReference>
<dbReference type="InterPro" id="IPR009057">
    <property type="entry name" value="Homeodomain-like_sf"/>
</dbReference>
<keyword evidence="3" id="KW-0804">Transcription</keyword>
<dbReference type="Gene3D" id="1.10.10.60">
    <property type="entry name" value="Homeodomain-like"/>
    <property type="match status" value="1"/>
</dbReference>
<dbReference type="Proteomes" id="UP001501251">
    <property type="component" value="Unassembled WGS sequence"/>
</dbReference>
<sequence>MKRLYELPAGRRLNWREAVAQSVISLGGPTHEADDLWAEVKLIDLGITRLSRVRCTSFEARRAQHRTCQSGPGVYQLSLTLRARPGARWQGHEADLGSAELLLYDTSRPFHAWMPGGLGGPIPGGRPANPADSLIILQFPSEVLPVPRAEVERLLGVRLPAREGVGALLSGFLLQLVRQRDPFPPQEAIRISTIILDLLATLLTQDLDARAAMSPDDSRGLMVMRIQAFIERNLGTADLSPSMIASAHHLSTRHLHRLFEEQDLSVARWIRQRQLERCRRDLADPVLDALPVRAVAARWGFGSESHFNRAFRAAYGIPPAAYRRSLRDSADTDIAHWPIPLQGCVRVS</sequence>
<dbReference type="PANTHER" id="PTHR46796">
    <property type="entry name" value="HTH-TYPE TRANSCRIPTIONAL ACTIVATOR RHAS-RELATED"/>
    <property type="match status" value="1"/>
</dbReference>
<organism evidence="5 6">
    <name type="scientific">Streptosporangium oxazolinicum</name>
    <dbReference type="NCBI Taxonomy" id="909287"/>
    <lineage>
        <taxon>Bacteria</taxon>
        <taxon>Bacillati</taxon>
        <taxon>Actinomycetota</taxon>
        <taxon>Actinomycetes</taxon>
        <taxon>Streptosporangiales</taxon>
        <taxon>Streptosporangiaceae</taxon>
        <taxon>Streptosporangium</taxon>
    </lineage>
</organism>
<evidence type="ECO:0000259" key="4">
    <source>
        <dbReference type="PROSITE" id="PS01124"/>
    </source>
</evidence>
<gene>
    <name evidence="5" type="ORF">GCM10022252_65500</name>
</gene>
<evidence type="ECO:0000256" key="2">
    <source>
        <dbReference type="ARBA" id="ARBA00023125"/>
    </source>
</evidence>
<feature type="domain" description="HTH araC/xylS-type" evidence="4">
    <location>
        <begin position="224"/>
        <end position="325"/>
    </location>
</feature>
<dbReference type="PROSITE" id="PS01124">
    <property type="entry name" value="HTH_ARAC_FAMILY_2"/>
    <property type="match status" value="1"/>
</dbReference>
<keyword evidence="2" id="KW-0238">DNA-binding</keyword>
<protein>
    <submittedName>
        <fullName evidence="5">Helix-turn-helix domain-containing protein</fullName>
    </submittedName>
</protein>
<evidence type="ECO:0000313" key="6">
    <source>
        <dbReference type="Proteomes" id="UP001501251"/>
    </source>
</evidence>
<keyword evidence="1" id="KW-0805">Transcription regulation</keyword>
<dbReference type="InterPro" id="IPR020449">
    <property type="entry name" value="Tscrpt_reg_AraC-type_HTH"/>
</dbReference>
<name>A0ABP8BEU0_9ACTN</name>
<evidence type="ECO:0000256" key="1">
    <source>
        <dbReference type="ARBA" id="ARBA00023015"/>
    </source>
</evidence>
<dbReference type="Pfam" id="PF14525">
    <property type="entry name" value="AraC_binding_2"/>
    <property type="match status" value="1"/>
</dbReference>
<dbReference type="InterPro" id="IPR035418">
    <property type="entry name" value="AraC-bd_2"/>
</dbReference>
<keyword evidence="6" id="KW-1185">Reference proteome</keyword>
<dbReference type="SMART" id="SM00342">
    <property type="entry name" value="HTH_ARAC"/>
    <property type="match status" value="1"/>
</dbReference>
<dbReference type="InterPro" id="IPR018060">
    <property type="entry name" value="HTH_AraC"/>
</dbReference>
<proteinExistence type="predicted"/>
<dbReference type="SUPFAM" id="SSF46689">
    <property type="entry name" value="Homeodomain-like"/>
    <property type="match status" value="1"/>
</dbReference>
<evidence type="ECO:0000256" key="3">
    <source>
        <dbReference type="ARBA" id="ARBA00023163"/>
    </source>
</evidence>
<dbReference type="Pfam" id="PF12833">
    <property type="entry name" value="HTH_18"/>
    <property type="match status" value="1"/>
</dbReference>
<reference evidence="6" key="1">
    <citation type="journal article" date="2019" name="Int. J. Syst. Evol. Microbiol.">
        <title>The Global Catalogue of Microorganisms (GCM) 10K type strain sequencing project: providing services to taxonomists for standard genome sequencing and annotation.</title>
        <authorList>
            <consortium name="The Broad Institute Genomics Platform"/>
            <consortium name="The Broad Institute Genome Sequencing Center for Infectious Disease"/>
            <person name="Wu L."/>
            <person name="Ma J."/>
        </authorList>
    </citation>
    <scope>NUCLEOTIDE SEQUENCE [LARGE SCALE GENOMIC DNA]</scope>
    <source>
        <strain evidence="6">JCM 17388</strain>
    </source>
</reference>
<comment type="caution">
    <text evidence="5">The sequence shown here is derived from an EMBL/GenBank/DDBJ whole genome shotgun (WGS) entry which is preliminary data.</text>
</comment>
<dbReference type="PANTHER" id="PTHR46796:SF6">
    <property type="entry name" value="ARAC SUBFAMILY"/>
    <property type="match status" value="1"/>
</dbReference>
<dbReference type="EMBL" id="BAABAQ010000014">
    <property type="protein sequence ID" value="GAA4205239.1"/>
    <property type="molecule type" value="Genomic_DNA"/>
</dbReference>
<dbReference type="RefSeq" id="WP_344922041.1">
    <property type="nucleotide sequence ID" value="NZ_BAABAQ010000014.1"/>
</dbReference>
<accession>A0ABP8BEU0</accession>
<dbReference type="InterPro" id="IPR050204">
    <property type="entry name" value="AraC_XylS_family_regulators"/>
</dbReference>